<protein>
    <submittedName>
        <fullName evidence="12">NR1F4</fullName>
    </submittedName>
</protein>
<name>A0A6J8CT74_MYTCO</name>
<keyword evidence="4" id="KW-0863">Zinc-finger</keyword>
<evidence type="ECO:0000259" key="11">
    <source>
        <dbReference type="PROSITE" id="PS51843"/>
    </source>
</evidence>
<dbReference type="OrthoDB" id="6191532at2759"/>
<dbReference type="SUPFAM" id="SSF48508">
    <property type="entry name" value="Nuclear receptor ligand-binding domain"/>
    <property type="match status" value="1"/>
</dbReference>
<dbReference type="InterPro" id="IPR001723">
    <property type="entry name" value="Nuclear_hrmn_rcpt"/>
</dbReference>
<keyword evidence="5" id="KW-0862">Zinc</keyword>
<comment type="similarity">
    <text evidence="2">Belongs to the nuclear hormone receptor family. NR1 subfamily.</text>
</comment>
<evidence type="ECO:0000256" key="10">
    <source>
        <dbReference type="SAM" id="MobiDB-lite"/>
    </source>
</evidence>
<evidence type="ECO:0000256" key="4">
    <source>
        <dbReference type="ARBA" id="ARBA00022771"/>
    </source>
</evidence>
<dbReference type="InterPro" id="IPR035500">
    <property type="entry name" value="NHR-like_dom_sf"/>
</dbReference>
<evidence type="ECO:0000256" key="5">
    <source>
        <dbReference type="ARBA" id="ARBA00022833"/>
    </source>
</evidence>
<evidence type="ECO:0000256" key="7">
    <source>
        <dbReference type="ARBA" id="ARBA00023125"/>
    </source>
</evidence>
<sequence length="868" mass="98924">MFSIQRFTRLMKVGKISVEHNMGRKIKVGISKFNVDNSKINVDNPKIKVGNSKIKVGNSKIKVGNSKIKVDNSKDDLMNPDKSQKSVSGQVTRLSMEERQWYIQLLAFSYGPAVDILHLFFENKILQNTSFIQFLDDTRNKHILFHEFIPTVQCCECTKLSLAAPLKRGFLGKKQFDVLYVSTASTISSHVKRCGRDIIQHCLCRYTANTSALVEDIDITLLYAIIYHCCPPPSQQLSWLTDLKKVRNVLVHLGNGQIEKINYKIQWTILEIACLGLAGVIGNSFVRVFQREIERLTECSIDALKDIIKKSKENLSELHHVLNGVKPLQTVINESTEVIKEMSVQQKEHTDTLRAQGEDMKDIKSKLDFLLYAQFGELKTVSEVKRQDGDSKETTSVTGENTSSEHDILIRLETPSSWNKEKIEQKLKEKLKQDESCSEDELHLIKFKFKCLILTTRASTKLINDKPALVEAIGKFLKDIFEDCEIDTRIPETLYITVDVYCPIISAIKTEKNETDSEILSTHSTRKQEDSTKDVNKLQKDEAVLNAIANTQHKINSMNITDPRETTKGKDKLRGTMKMAAQNDYFVTCKYCSQTFLCEKCMARGTRTASLEAKLNKIFGIIKDTFSNAVTRAYLNVYSSQQKNDESILRSGYISLADLQKYENMRRVELWMHVINNLTDAIIHVVDFAKQIPEFGGFSDSDQIILLKNGVFEALLILCSKVYDNTQNNVVFGGTLLSLRVFKSINREEQDFLKEVFELVQRLKCQCLNDTEMALFLALILTQPDLHGLKNAEGVKKLHAAIRNSLKFEICKSHSNKRGRMDILFDIPKELRRLNTKHATLLYKFSLSVPNIQFPAVYKEVFSTAKLT</sequence>
<evidence type="ECO:0000256" key="2">
    <source>
        <dbReference type="ARBA" id="ARBA00008092"/>
    </source>
</evidence>
<evidence type="ECO:0000256" key="6">
    <source>
        <dbReference type="ARBA" id="ARBA00023015"/>
    </source>
</evidence>
<dbReference type="InterPro" id="IPR001728">
    <property type="entry name" value="ThyrH_rcpt"/>
</dbReference>
<accession>A0A6J8CT74</accession>
<keyword evidence="3" id="KW-0479">Metal-binding</keyword>
<proteinExistence type="inferred from homology"/>
<dbReference type="PRINTS" id="PR00398">
    <property type="entry name" value="STRDHORMONER"/>
</dbReference>
<dbReference type="GO" id="GO:0004879">
    <property type="term" value="F:nuclear receptor activity"/>
    <property type="evidence" value="ECO:0007669"/>
    <property type="project" value="InterPro"/>
</dbReference>
<dbReference type="GO" id="GO:0005634">
    <property type="term" value="C:nucleus"/>
    <property type="evidence" value="ECO:0007669"/>
    <property type="project" value="UniProtKB-SubCell"/>
</dbReference>
<feature type="compositionally biased region" description="Basic and acidic residues" evidence="10">
    <location>
        <begin position="384"/>
        <end position="393"/>
    </location>
</feature>
<organism evidence="12 13">
    <name type="scientific">Mytilus coruscus</name>
    <name type="common">Sea mussel</name>
    <dbReference type="NCBI Taxonomy" id="42192"/>
    <lineage>
        <taxon>Eukaryota</taxon>
        <taxon>Metazoa</taxon>
        <taxon>Spiralia</taxon>
        <taxon>Lophotrochozoa</taxon>
        <taxon>Mollusca</taxon>
        <taxon>Bivalvia</taxon>
        <taxon>Autobranchia</taxon>
        <taxon>Pteriomorphia</taxon>
        <taxon>Mytilida</taxon>
        <taxon>Mytiloidea</taxon>
        <taxon>Mytilidae</taxon>
        <taxon>Mytilinae</taxon>
        <taxon>Mytilus</taxon>
    </lineage>
</organism>
<dbReference type="GO" id="GO:0000978">
    <property type="term" value="F:RNA polymerase II cis-regulatory region sequence-specific DNA binding"/>
    <property type="evidence" value="ECO:0007669"/>
    <property type="project" value="TreeGrafter"/>
</dbReference>
<keyword evidence="6" id="KW-0805">Transcription regulation</keyword>
<dbReference type="PROSITE" id="PS51843">
    <property type="entry name" value="NR_LBD"/>
    <property type="match status" value="1"/>
</dbReference>
<dbReference type="Pfam" id="PF00104">
    <property type="entry name" value="Hormone_recep"/>
    <property type="match status" value="1"/>
</dbReference>
<evidence type="ECO:0000256" key="3">
    <source>
        <dbReference type="ARBA" id="ARBA00022723"/>
    </source>
</evidence>
<gene>
    <name evidence="12" type="ORF">MCOR_32460</name>
</gene>
<dbReference type="PANTHER" id="PTHR45805:SF2">
    <property type="entry name" value="NUCLEAR HORMONE RECEPTOR HR3-RELATED"/>
    <property type="match status" value="1"/>
</dbReference>
<evidence type="ECO:0000256" key="1">
    <source>
        <dbReference type="ARBA" id="ARBA00004123"/>
    </source>
</evidence>
<dbReference type="PRINTS" id="PR00546">
    <property type="entry name" value="THYROIDHORMR"/>
</dbReference>
<dbReference type="GO" id="GO:0008270">
    <property type="term" value="F:zinc ion binding"/>
    <property type="evidence" value="ECO:0007669"/>
    <property type="project" value="UniProtKB-KW"/>
</dbReference>
<keyword evidence="8" id="KW-0804">Transcription</keyword>
<keyword evidence="13" id="KW-1185">Reference proteome</keyword>
<dbReference type="AlphaFoldDB" id="A0A6J8CT74"/>
<dbReference type="Gene3D" id="1.10.565.10">
    <property type="entry name" value="Retinoid X Receptor"/>
    <property type="match status" value="1"/>
</dbReference>
<dbReference type="Proteomes" id="UP000507470">
    <property type="component" value="Unassembled WGS sequence"/>
</dbReference>
<feature type="region of interest" description="Disordered" evidence="10">
    <location>
        <begin position="384"/>
        <end position="405"/>
    </location>
</feature>
<evidence type="ECO:0000256" key="8">
    <source>
        <dbReference type="ARBA" id="ARBA00023163"/>
    </source>
</evidence>
<dbReference type="EMBL" id="CACVKT020005808">
    <property type="protein sequence ID" value="CAC5398062.1"/>
    <property type="molecule type" value="Genomic_DNA"/>
</dbReference>
<dbReference type="InterPro" id="IPR000536">
    <property type="entry name" value="Nucl_hrmn_rcpt_lig-bd"/>
</dbReference>
<dbReference type="PANTHER" id="PTHR45805">
    <property type="entry name" value="NUCLEAR HORMONE RECEPTOR HR3-RELATED"/>
    <property type="match status" value="1"/>
</dbReference>
<evidence type="ECO:0000256" key="9">
    <source>
        <dbReference type="ARBA" id="ARBA00023170"/>
    </source>
</evidence>
<evidence type="ECO:0000313" key="12">
    <source>
        <dbReference type="EMBL" id="CAC5398062.1"/>
    </source>
</evidence>
<comment type="subcellular location">
    <subcellularLocation>
        <location evidence="1">Nucleus</location>
    </subcellularLocation>
</comment>
<keyword evidence="9" id="KW-0675">Receptor</keyword>
<feature type="domain" description="NR LBD" evidence="11">
    <location>
        <begin position="610"/>
        <end position="864"/>
    </location>
</feature>
<keyword evidence="7" id="KW-0238">DNA-binding</keyword>
<dbReference type="SMART" id="SM00430">
    <property type="entry name" value="HOLI"/>
    <property type="match status" value="1"/>
</dbReference>
<evidence type="ECO:0000313" key="13">
    <source>
        <dbReference type="Proteomes" id="UP000507470"/>
    </source>
</evidence>
<reference evidence="12 13" key="1">
    <citation type="submission" date="2020-06" db="EMBL/GenBank/DDBJ databases">
        <authorList>
            <person name="Li R."/>
            <person name="Bekaert M."/>
        </authorList>
    </citation>
    <scope>NUCLEOTIDE SEQUENCE [LARGE SCALE GENOMIC DNA]</scope>
    <source>
        <strain evidence="13">wild</strain>
    </source>
</reference>